<evidence type="ECO:0000313" key="3">
    <source>
        <dbReference type="Proteomes" id="UP001418222"/>
    </source>
</evidence>
<protein>
    <submittedName>
        <fullName evidence="2">Uncharacterized protein</fullName>
    </submittedName>
</protein>
<accession>A0AAP0B6C2</accession>
<organism evidence="2 3">
    <name type="scientific">Platanthera zijinensis</name>
    <dbReference type="NCBI Taxonomy" id="2320716"/>
    <lineage>
        <taxon>Eukaryota</taxon>
        <taxon>Viridiplantae</taxon>
        <taxon>Streptophyta</taxon>
        <taxon>Embryophyta</taxon>
        <taxon>Tracheophyta</taxon>
        <taxon>Spermatophyta</taxon>
        <taxon>Magnoliopsida</taxon>
        <taxon>Liliopsida</taxon>
        <taxon>Asparagales</taxon>
        <taxon>Orchidaceae</taxon>
        <taxon>Orchidoideae</taxon>
        <taxon>Orchideae</taxon>
        <taxon>Orchidinae</taxon>
        <taxon>Platanthera</taxon>
    </lineage>
</organism>
<evidence type="ECO:0000256" key="1">
    <source>
        <dbReference type="SAM" id="MobiDB-lite"/>
    </source>
</evidence>
<keyword evidence="3" id="KW-1185">Reference proteome</keyword>
<dbReference type="AlphaFoldDB" id="A0AAP0B6C2"/>
<name>A0AAP0B6C2_9ASPA</name>
<dbReference type="EMBL" id="JBBWWQ010000015">
    <property type="protein sequence ID" value="KAK8929002.1"/>
    <property type="molecule type" value="Genomic_DNA"/>
</dbReference>
<dbReference type="Proteomes" id="UP001418222">
    <property type="component" value="Unassembled WGS sequence"/>
</dbReference>
<comment type="caution">
    <text evidence="2">The sequence shown here is derived from an EMBL/GenBank/DDBJ whole genome shotgun (WGS) entry which is preliminary data.</text>
</comment>
<evidence type="ECO:0000313" key="2">
    <source>
        <dbReference type="EMBL" id="KAK8929002.1"/>
    </source>
</evidence>
<reference evidence="2 3" key="1">
    <citation type="journal article" date="2022" name="Nat. Plants">
        <title>Genomes of leafy and leafless Platanthera orchids illuminate the evolution of mycoheterotrophy.</title>
        <authorList>
            <person name="Li M.H."/>
            <person name="Liu K.W."/>
            <person name="Li Z."/>
            <person name="Lu H.C."/>
            <person name="Ye Q.L."/>
            <person name="Zhang D."/>
            <person name="Wang J.Y."/>
            <person name="Li Y.F."/>
            <person name="Zhong Z.M."/>
            <person name="Liu X."/>
            <person name="Yu X."/>
            <person name="Liu D.K."/>
            <person name="Tu X.D."/>
            <person name="Liu B."/>
            <person name="Hao Y."/>
            <person name="Liao X.Y."/>
            <person name="Jiang Y.T."/>
            <person name="Sun W.H."/>
            <person name="Chen J."/>
            <person name="Chen Y.Q."/>
            <person name="Ai Y."/>
            <person name="Zhai J.W."/>
            <person name="Wu S.S."/>
            <person name="Zhou Z."/>
            <person name="Hsiao Y.Y."/>
            <person name="Wu W.L."/>
            <person name="Chen Y.Y."/>
            <person name="Lin Y.F."/>
            <person name="Hsu J.L."/>
            <person name="Li C.Y."/>
            <person name="Wang Z.W."/>
            <person name="Zhao X."/>
            <person name="Zhong W.Y."/>
            <person name="Ma X.K."/>
            <person name="Ma L."/>
            <person name="Huang J."/>
            <person name="Chen G.Z."/>
            <person name="Huang M.Z."/>
            <person name="Huang L."/>
            <person name="Peng D.H."/>
            <person name="Luo Y.B."/>
            <person name="Zou S.Q."/>
            <person name="Chen S.P."/>
            <person name="Lan S."/>
            <person name="Tsai W.C."/>
            <person name="Van de Peer Y."/>
            <person name="Liu Z.J."/>
        </authorList>
    </citation>
    <scope>NUCLEOTIDE SEQUENCE [LARGE SCALE GENOMIC DNA]</scope>
    <source>
        <strain evidence="2">Lor287</strain>
    </source>
</reference>
<feature type="region of interest" description="Disordered" evidence="1">
    <location>
        <begin position="1"/>
        <end position="20"/>
    </location>
</feature>
<gene>
    <name evidence="2" type="ORF">KSP39_PZI017795</name>
</gene>
<proteinExistence type="predicted"/>
<feature type="compositionally biased region" description="Polar residues" evidence="1">
    <location>
        <begin position="1"/>
        <end position="16"/>
    </location>
</feature>
<sequence>MTCTHTSGSNSIQQGTYRRPKGITLPSTILVEDSCANAGKKDFTCPRRKSLPLKDVLAPWRKLAFHFEALSRVNRSRVVSLVPHGDLPIVTSKYQ</sequence>